<gene>
    <name evidence="1" type="ORF">POM88_047553</name>
</gene>
<sequence length="105" mass="11633">MAAGFCSELAQMCTTSRMEVVTLKRELDLLIVVLPDINGSLHGDLKRISEAELGIVYQLSRRIPVVGNRPIIFGADVTHSHPGEDSSPPLEAERYRLLHLKIGLR</sequence>
<evidence type="ECO:0008006" key="3">
    <source>
        <dbReference type="Google" id="ProtNLM"/>
    </source>
</evidence>
<organism evidence="1 2">
    <name type="scientific">Heracleum sosnowskyi</name>
    <dbReference type="NCBI Taxonomy" id="360622"/>
    <lineage>
        <taxon>Eukaryota</taxon>
        <taxon>Viridiplantae</taxon>
        <taxon>Streptophyta</taxon>
        <taxon>Embryophyta</taxon>
        <taxon>Tracheophyta</taxon>
        <taxon>Spermatophyta</taxon>
        <taxon>Magnoliopsida</taxon>
        <taxon>eudicotyledons</taxon>
        <taxon>Gunneridae</taxon>
        <taxon>Pentapetalae</taxon>
        <taxon>asterids</taxon>
        <taxon>campanulids</taxon>
        <taxon>Apiales</taxon>
        <taxon>Apiaceae</taxon>
        <taxon>Apioideae</taxon>
        <taxon>apioid superclade</taxon>
        <taxon>Tordylieae</taxon>
        <taxon>Tordyliinae</taxon>
        <taxon>Heracleum</taxon>
    </lineage>
</organism>
<dbReference type="AlphaFoldDB" id="A0AAD8GU10"/>
<evidence type="ECO:0000313" key="2">
    <source>
        <dbReference type="Proteomes" id="UP001237642"/>
    </source>
</evidence>
<protein>
    <recommendedName>
        <fullName evidence="3">Piwi domain-containing protein</fullName>
    </recommendedName>
</protein>
<dbReference type="Gene3D" id="3.40.50.2300">
    <property type="match status" value="1"/>
</dbReference>
<comment type="caution">
    <text evidence="1">The sequence shown here is derived from an EMBL/GenBank/DDBJ whole genome shotgun (WGS) entry which is preliminary data.</text>
</comment>
<accession>A0AAD8GU10</accession>
<proteinExistence type="predicted"/>
<dbReference type="EMBL" id="JAUIZM010000011">
    <property type="protein sequence ID" value="KAK1354297.1"/>
    <property type="molecule type" value="Genomic_DNA"/>
</dbReference>
<reference evidence="1" key="1">
    <citation type="submission" date="2023-02" db="EMBL/GenBank/DDBJ databases">
        <title>Genome of toxic invasive species Heracleum sosnowskyi carries increased number of genes despite the absence of recent whole-genome duplications.</title>
        <authorList>
            <person name="Schelkunov M."/>
            <person name="Shtratnikova V."/>
            <person name="Makarenko M."/>
            <person name="Klepikova A."/>
            <person name="Omelchenko D."/>
            <person name="Novikova G."/>
            <person name="Obukhova E."/>
            <person name="Bogdanov V."/>
            <person name="Penin A."/>
            <person name="Logacheva M."/>
        </authorList>
    </citation>
    <scope>NUCLEOTIDE SEQUENCE</scope>
    <source>
        <strain evidence="1">Hsosn_3</strain>
        <tissue evidence="1">Leaf</tissue>
    </source>
</reference>
<name>A0AAD8GU10_9APIA</name>
<keyword evidence="2" id="KW-1185">Reference proteome</keyword>
<dbReference type="Proteomes" id="UP001237642">
    <property type="component" value="Unassembled WGS sequence"/>
</dbReference>
<evidence type="ECO:0000313" key="1">
    <source>
        <dbReference type="EMBL" id="KAK1354297.1"/>
    </source>
</evidence>
<reference evidence="1" key="2">
    <citation type="submission" date="2023-05" db="EMBL/GenBank/DDBJ databases">
        <authorList>
            <person name="Schelkunov M.I."/>
        </authorList>
    </citation>
    <scope>NUCLEOTIDE SEQUENCE</scope>
    <source>
        <strain evidence="1">Hsosn_3</strain>
        <tissue evidence="1">Leaf</tissue>
    </source>
</reference>